<dbReference type="EMBL" id="JAVHJM010000002">
    <property type="protein sequence ID" value="KAK6518764.1"/>
    <property type="molecule type" value="Genomic_DNA"/>
</dbReference>
<name>A0AAN8NEY7_9PEZI</name>
<dbReference type="SUPFAM" id="SSF52833">
    <property type="entry name" value="Thioredoxin-like"/>
    <property type="match status" value="1"/>
</dbReference>
<protein>
    <submittedName>
        <fullName evidence="3">Peroxiredoxin-6</fullName>
    </submittedName>
</protein>
<accession>A0AAN8NEY7</accession>
<sequence>MLLPRTPLRRLRAIPTLLSTTSSRSYHPTHLYPGQKVHPNLIPLLNTISPSSTTTVRSNDIWKVLFTATGPRDPVSTTNLKSFSEVHTDLLERDTAVLVVVPGTDKATKSWLKDIAKSSKAFQDRPIDLEGEVSSRVLGFPVIADPNYTLLKRLGFLEGEKPHTLLHIIDPTHTIRLTQLLPPTLGINTLDIVRTLHALQTSDDYDILIPSDWIPGKDALMPINRLRTPAGIQALQRDMAETPNLPGSSGIDSDDGLLRDRDDEGELIYRSELEEEYENRVLDNSMPPGEVWEVLPYLRYVRIDDSVENSNSIIGYERMRGDLIRNFERFKFEKGEKKEEGRKKEAERTRSQREKAVMELLREAERGRLPRKK</sequence>
<dbReference type="Proteomes" id="UP001307849">
    <property type="component" value="Unassembled WGS sequence"/>
</dbReference>
<dbReference type="Pfam" id="PF00578">
    <property type="entry name" value="AhpC-TSA"/>
    <property type="match status" value="1"/>
</dbReference>
<reference evidence="3 4" key="1">
    <citation type="submission" date="2019-10" db="EMBL/GenBank/DDBJ databases">
        <authorList>
            <person name="Palmer J.M."/>
        </authorList>
    </citation>
    <scope>NUCLEOTIDE SEQUENCE [LARGE SCALE GENOMIC DNA]</scope>
    <source>
        <strain evidence="3 4">TWF506</strain>
    </source>
</reference>
<dbReference type="AlphaFoldDB" id="A0AAN8NEY7"/>
<dbReference type="GO" id="GO:0016491">
    <property type="term" value="F:oxidoreductase activity"/>
    <property type="evidence" value="ECO:0007669"/>
    <property type="project" value="InterPro"/>
</dbReference>
<dbReference type="GO" id="GO:0016209">
    <property type="term" value="F:antioxidant activity"/>
    <property type="evidence" value="ECO:0007669"/>
    <property type="project" value="InterPro"/>
</dbReference>
<evidence type="ECO:0000259" key="2">
    <source>
        <dbReference type="Pfam" id="PF00578"/>
    </source>
</evidence>
<evidence type="ECO:0000256" key="1">
    <source>
        <dbReference type="SAM" id="MobiDB-lite"/>
    </source>
</evidence>
<dbReference type="InterPro" id="IPR000866">
    <property type="entry name" value="AhpC/TSA"/>
</dbReference>
<dbReference type="InterPro" id="IPR036249">
    <property type="entry name" value="Thioredoxin-like_sf"/>
</dbReference>
<organism evidence="3 4">
    <name type="scientific">Arthrobotrys conoides</name>
    <dbReference type="NCBI Taxonomy" id="74498"/>
    <lineage>
        <taxon>Eukaryota</taxon>
        <taxon>Fungi</taxon>
        <taxon>Dikarya</taxon>
        <taxon>Ascomycota</taxon>
        <taxon>Pezizomycotina</taxon>
        <taxon>Orbiliomycetes</taxon>
        <taxon>Orbiliales</taxon>
        <taxon>Orbiliaceae</taxon>
        <taxon>Arthrobotrys</taxon>
    </lineage>
</organism>
<proteinExistence type="predicted"/>
<keyword evidence="4" id="KW-1185">Reference proteome</keyword>
<feature type="domain" description="Alkyl hydroperoxide reductase subunit C/ Thiol specific antioxidant" evidence="2">
    <location>
        <begin position="61"/>
        <end position="176"/>
    </location>
</feature>
<evidence type="ECO:0000313" key="4">
    <source>
        <dbReference type="Proteomes" id="UP001307849"/>
    </source>
</evidence>
<comment type="caution">
    <text evidence="3">The sequence shown here is derived from an EMBL/GenBank/DDBJ whole genome shotgun (WGS) entry which is preliminary data.</text>
</comment>
<evidence type="ECO:0000313" key="3">
    <source>
        <dbReference type="EMBL" id="KAK6518764.1"/>
    </source>
</evidence>
<dbReference type="Gene3D" id="3.40.30.10">
    <property type="entry name" value="Glutaredoxin"/>
    <property type="match status" value="1"/>
</dbReference>
<feature type="region of interest" description="Disordered" evidence="1">
    <location>
        <begin position="335"/>
        <end position="354"/>
    </location>
</feature>
<gene>
    <name evidence="3" type="primary">PRDX6</name>
    <name evidence="3" type="ORF">TWF506_005902</name>
</gene>